<feature type="transmembrane region" description="Helical" evidence="6">
    <location>
        <begin position="280"/>
        <end position="300"/>
    </location>
</feature>
<sequence length="357" mass="39200">MSGRIVSDEGMGQAEPRNEPLNIASPSKVGVPPKKNVWEEFNSVVKETFFSDQPLRHFKDQPKHKKVALFVQGLFPIFQWGRGYNFSKFKGDLIAGLTIASLCIPQDIGYAKLANLPSENGLYSSFVPPLVYAVMGSSRDIAIGPVAVVSLLLGTLLGQVYDPVKEVEQYKRLAYTATFFAGVTQLALGFLRLGFLIDFLSHAAVVGFMGGAAVTIALQQLKGLLGIVNFTKKTDIISVMRSVWSNVHHGWNWETILIGVSFLAFLLATKYIGKKYKKLFWIPAIAPLTSVILSTFFVYITRADKHGVQIVRHLGKGINPPSLDKIFFHGDDLTQGFKIGVVAGLIGLTVHSLIFIS</sequence>
<feature type="domain" description="SLC26A/SulP transporter" evidence="7">
    <location>
        <begin position="89"/>
        <end position="351"/>
    </location>
</feature>
<dbReference type="EMBL" id="OZ021735">
    <property type="protein sequence ID" value="CAK9309211.1"/>
    <property type="molecule type" value="Genomic_DNA"/>
</dbReference>
<protein>
    <recommendedName>
        <fullName evidence="7">SLC26A/SulP transporter domain-containing protein</fullName>
    </recommendedName>
</protein>
<reference evidence="8 9" key="1">
    <citation type="submission" date="2024-03" db="EMBL/GenBank/DDBJ databases">
        <authorList>
            <person name="Gkanogiannis A."/>
            <person name="Becerra Lopez-Lavalle L."/>
        </authorList>
    </citation>
    <scope>NUCLEOTIDE SEQUENCE [LARGE SCALE GENOMIC DNA]</scope>
</reference>
<dbReference type="Pfam" id="PF00916">
    <property type="entry name" value="Sulfate_transp"/>
    <property type="match status" value="1"/>
</dbReference>
<feature type="region of interest" description="Disordered" evidence="5">
    <location>
        <begin position="1"/>
        <end position="28"/>
    </location>
</feature>
<dbReference type="PANTHER" id="PTHR11814">
    <property type="entry name" value="SULFATE TRANSPORTER"/>
    <property type="match status" value="1"/>
</dbReference>
<evidence type="ECO:0000256" key="4">
    <source>
        <dbReference type="ARBA" id="ARBA00023136"/>
    </source>
</evidence>
<keyword evidence="2 6" id="KW-0812">Transmembrane</keyword>
<dbReference type="Proteomes" id="UP001642487">
    <property type="component" value="Chromosome 1"/>
</dbReference>
<keyword evidence="4 6" id="KW-0472">Membrane</keyword>
<feature type="transmembrane region" description="Helical" evidence="6">
    <location>
        <begin position="250"/>
        <end position="268"/>
    </location>
</feature>
<keyword evidence="3 6" id="KW-1133">Transmembrane helix</keyword>
<feature type="transmembrane region" description="Helical" evidence="6">
    <location>
        <begin position="141"/>
        <end position="161"/>
    </location>
</feature>
<evidence type="ECO:0000256" key="3">
    <source>
        <dbReference type="ARBA" id="ARBA00022989"/>
    </source>
</evidence>
<gene>
    <name evidence="8" type="ORF">CITCOLO1_LOCUS753</name>
</gene>
<evidence type="ECO:0000256" key="6">
    <source>
        <dbReference type="SAM" id="Phobius"/>
    </source>
</evidence>
<evidence type="ECO:0000256" key="5">
    <source>
        <dbReference type="SAM" id="MobiDB-lite"/>
    </source>
</evidence>
<evidence type="ECO:0000256" key="2">
    <source>
        <dbReference type="ARBA" id="ARBA00022692"/>
    </source>
</evidence>
<feature type="transmembrane region" description="Helical" evidence="6">
    <location>
        <begin position="203"/>
        <end position="221"/>
    </location>
</feature>
<accession>A0ABP0XM13</accession>
<feature type="transmembrane region" description="Helical" evidence="6">
    <location>
        <begin position="337"/>
        <end position="356"/>
    </location>
</feature>
<comment type="subcellular location">
    <subcellularLocation>
        <location evidence="1">Membrane</location>
        <topology evidence="1">Multi-pass membrane protein</topology>
    </subcellularLocation>
</comment>
<organism evidence="8 9">
    <name type="scientific">Citrullus colocynthis</name>
    <name type="common">colocynth</name>
    <dbReference type="NCBI Taxonomy" id="252529"/>
    <lineage>
        <taxon>Eukaryota</taxon>
        <taxon>Viridiplantae</taxon>
        <taxon>Streptophyta</taxon>
        <taxon>Embryophyta</taxon>
        <taxon>Tracheophyta</taxon>
        <taxon>Spermatophyta</taxon>
        <taxon>Magnoliopsida</taxon>
        <taxon>eudicotyledons</taxon>
        <taxon>Gunneridae</taxon>
        <taxon>Pentapetalae</taxon>
        <taxon>rosids</taxon>
        <taxon>fabids</taxon>
        <taxon>Cucurbitales</taxon>
        <taxon>Cucurbitaceae</taxon>
        <taxon>Benincaseae</taxon>
        <taxon>Citrullus</taxon>
    </lineage>
</organism>
<evidence type="ECO:0000259" key="7">
    <source>
        <dbReference type="Pfam" id="PF00916"/>
    </source>
</evidence>
<evidence type="ECO:0000313" key="8">
    <source>
        <dbReference type="EMBL" id="CAK9309211.1"/>
    </source>
</evidence>
<keyword evidence="9" id="KW-1185">Reference proteome</keyword>
<feature type="transmembrane region" description="Helical" evidence="6">
    <location>
        <begin position="173"/>
        <end position="191"/>
    </location>
</feature>
<name>A0ABP0XM13_9ROSI</name>
<evidence type="ECO:0000313" key="9">
    <source>
        <dbReference type="Proteomes" id="UP001642487"/>
    </source>
</evidence>
<evidence type="ECO:0000256" key="1">
    <source>
        <dbReference type="ARBA" id="ARBA00004141"/>
    </source>
</evidence>
<dbReference type="InterPro" id="IPR001902">
    <property type="entry name" value="SLC26A/SulP_fam"/>
</dbReference>
<proteinExistence type="predicted"/>
<dbReference type="InterPro" id="IPR011547">
    <property type="entry name" value="SLC26A/SulP_dom"/>
</dbReference>